<keyword evidence="2" id="KW-0238">DNA-binding</keyword>
<dbReference type="AlphaFoldDB" id="A0A2M9XYZ6"/>
<protein>
    <submittedName>
        <fullName evidence="6">AraC family transcriptional regulator</fullName>
    </submittedName>
</protein>
<keyword evidence="4" id="KW-0812">Transmembrane</keyword>
<dbReference type="SMART" id="SM00342">
    <property type="entry name" value="HTH_ARAC"/>
    <property type="match status" value="1"/>
</dbReference>
<keyword evidence="4" id="KW-1133">Transmembrane helix</keyword>
<dbReference type="GO" id="GO:0043565">
    <property type="term" value="F:sequence-specific DNA binding"/>
    <property type="evidence" value="ECO:0007669"/>
    <property type="project" value="InterPro"/>
</dbReference>
<dbReference type="PROSITE" id="PS00041">
    <property type="entry name" value="HTH_ARAC_FAMILY_1"/>
    <property type="match status" value="1"/>
</dbReference>
<name>A0A2M9XYZ6_9LEPT</name>
<feature type="transmembrane region" description="Helical" evidence="4">
    <location>
        <begin position="157"/>
        <end position="178"/>
    </location>
</feature>
<dbReference type="OrthoDB" id="345364at2"/>
<dbReference type="Gene3D" id="1.10.10.60">
    <property type="entry name" value="Homeodomain-like"/>
    <property type="match status" value="2"/>
</dbReference>
<reference evidence="6" key="1">
    <citation type="journal article" date="2019" name="PLoS Negl. Trop. Dis.">
        <title>Revisiting the worldwide diversity of Leptospira species in the environment.</title>
        <authorList>
            <person name="Vincent A.T."/>
            <person name="Schiettekatte O."/>
            <person name="Bourhy P."/>
            <person name="Veyrier F.J."/>
            <person name="Picardeau M."/>
        </authorList>
    </citation>
    <scope>NUCLEOTIDE SEQUENCE [LARGE SCALE GENOMIC DNA]</scope>
    <source>
        <strain evidence="6">201800277</strain>
    </source>
</reference>
<evidence type="ECO:0000256" key="3">
    <source>
        <dbReference type="ARBA" id="ARBA00023163"/>
    </source>
</evidence>
<dbReference type="PROSITE" id="PS01124">
    <property type="entry name" value="HTH_ARAC_FAMILY_2"/>
    <property type="match status" value="1"/>
</dbReference>
<dbReference type="InterPro" id="IPR018060">
    <property type="entry name" value="HTH_AraC"/>
</dbReference>
<keyword evidence="7" id="KW-1185">Reference proteome</keyword>
<feature type="transmembrane region" description="Helical" evidence="4">
    <location>
        <begin position="6"/>
        <end position="27"/>
    </location>
</feature>
<dbReference type="InterPro" id="IPR018062">
    <property type="entry name" value="HTH_AraC-typ_CS"/>
</dbReference>
<evidence type="ECO:0000256" key="2">
    <source>
        <dbReference type="ARBA" id="ARBA00023125"/>
    </source>
</evidence>
<evidence type="ECO:0000259" key="5">
    <source>
        <dbReference type="PROSITE" id="PS01124"/>
    </source>
</evidence>
<feature type="transmembrane region" description="Helical" evidence="4">
    <location>
        <begin position="53"/>
        <end position="73"/>
    </location>
</feature>
<keyword evidence="1" id="KW-0805">Transcription regulation</keyword>
<keyword evidence="3" id="KW-0804">Transcription</keyword>
<evidence type="ECO:0000313" key="7">
    <source>
        <dbReference type="Proteomes" id="UP000297891"/>
    </source>
</evidence>
<proteinExistence type="predicted"/>
<dbReference type="PANTHER" id="PTHR43280">
    <property type="entry name" value="ARAC-FAMILY TRANSCRIPTIONAL REGULATOR"/>
    <property type="match status" value="1"/>
</dbReference>
<feature type="transmembrane region" description="Helical" evidence="4">
    <location>
        <begin position="117"/>
        <end position="137"/>
    </location>
</feature>
<evidence type="ECO:0000313" key="6">
    <source>
        <dbReference type="EMBL" id="TGK95541.1"/>
    </source>
</evidence>
<feature type="transmembrane region" description="Helical" evidence="4">
    <location>
        <begin position="85"/>
        <end position="105"/>
    </location>
</feature>
<evidence type="ECO:0000256" key="4">
    <source>
        <dbReference type="SAM" id="Phobius"/>
    </source>
</evidence>
<dbReference type="GO" id="GO:0003700">
    <property type="term" value="F:DNA-binding transcription factor activity"/>
    <property type="evidence" value="ECO:0007669"/>
    <property type="project" value="InterPro"/>
</dbReference>
<evidence type="ECO:0000256" key="1">
    <source>
        <dbReference type="ARBA" id="ARBA00023015"/>
    </source>
</evidence>
<sequence length="377" mass="44375">MNLIPFAGAVLSFVILLSYWMETYLAGRAKNSTYQPKEISVNPSKVNLRVNFFYRYSPSFLFLSLTILQLHIYGELSQKIDSNSIFFGIHIPCLLLLGPFSYLFFEEISGGEVHKINQFHFLPSFLSVFYIFLFRVIEYFPLSSFGPILFYHYFSEINLVLLGIGVLSILCYSLFFMVRMLVWKMNSETVFEFSFLPFFFLFLYSIFVIILFVLAQLFYMKMFLFACFSLTSLLGFLIILKINHKELIPNFRTETRFARYKESRVKGIDVLFVLRRLDDLMNINKLYLNEKLTLASLAKELDLNTHQLSEILNTRLDQTFRNYINQFRLQEAARLLKERKDMAIINVIYSSGFNSKSAFHKLFQNRYGVSPQSYRSE</sequence>
<feature type="transmembrane region" description="Helical" evidence="4">
    <location>
        <begin position="190"/>
        <end position="217"/>
    </location>
</feature>
<dbReference type="PANTHER" id="PTHR43280:SF29">
    <property type="entry name" value="ARAC-FAMILY TRANSCRIPTIONAL REGULATOR"/>
    <property type="match status" value="1"/>
</dbReference>
<dbReference type="InterPro" id="IPR009057">
    <property type="entry name" value="Homeodomain-like_sf"/>
</dbReference>
<accession>A0A2M9XYZ6</accession>
<comment type="caution">
    <text evidence="6">The sequence shown here is derived from an EMBL/GenBank/DDBJ whole genome shotgun (WGS) entry which is preliminary data.</text>
</comment>
<dbReference type="Pfam" id="PF12833">
    <property type="entry name" value="HTH_18"/>
    <property type="match status" value="1"/>
</dbReference>
<dbReference type="SUPFAM" id="SSF46689">
    <property type="entry name" value="Homeodomain-like"/>
    <property type="match status" value="1"/>
</dbReference>
<dbReference type="RefSeq" id="WP_100791752.1">
    <property type="nucleotide sequence ID" value="NZ_NPDQ01000007.1"/>
</dbReference>
<keyword evidence="4" id="KW-0472">Membrane</keyword>
<dbReference type="Proteomes" id="UP000297891">
    <property type="component" value="Unassembled WGS sequence"/>
</dbReference>
<organism evidence="6 7">
    <name type="scientific">Leptospira brenneri</name>
    <dbReference type="NCBI Taxonomy" id="2023182"/>
    <lineage>
        <taxon>Bacteria</taxon>
        <taxon>Pseudomonadati</taxon>
        <taxon>Spirochaetota</taxon>
        <taxon>Spirochaetia</taxon>
        <taxon>Leptospirales</taxon>
        <taxon>Leptospiraceae</taxon>
        <taxon>Leptospira</taxon>
    </lineage>
</organism>
<gene>
    <name evidence="6" type="ORF">EHQ30_02560</name>
</gene>
<dbReference type="EMBL" id="RQFP01000001">
    <property type="protein sequence ID" value="TGK95541.1"/>
    <property type="molecule type" value="Genomic_DNA"/>
</dbReference>
<feature type="domain" description="HTH araC/xylS-type" evidence="5">
    <location>
        <begin position="278"/>
        <end position="377"/>
    </location>
</feature>
<feature type="transmembrane region" description="Helical" evidence="4">
    <location>
        <begin position="223"/>
        <end position="242"/>
    </location>
</feature>